<evidence type="ECO:0000313" key="9">
    <source>
        <dbReference type="Proteomes" id="UP000198983"/>
    </source>
</evidence>
<dbReference type="InterPro" id="IPR018258">
    <property type="entry name" value="Ribosomal_bL21_CS"/>
</dbReference>
<dbReference type="GO" id="GO:0006412">
    <property type="term" value="P:translation"/>
    <property type="evidence" value="ECO:0007669"/>
    <property type="project" value="UniProtKB-UniRule"/>
</dbReference>
<dbReference type="Pfam" id="PF00829">
    <property type="entry name" value="Ribosomal_L21p"/>
    <property type="match status" value="1"/>
</dbReference>
<dbReference type="GO" id="GO:0005737">
    <property type="term" value="C:cytoplasm"/>
    <property type="evidence" value="ECO:0007669"/>
    <property type="project" value="UniProtKB-ARBA"/>
</dbReference>
<gene>
    <name evidence="6" type="primary">rplU</name>
    <name evidence="8" type="ORF">SAMN04489717_5439</name>
</gene>
<comment type="similarity">
    <text evidence="1 6 7">Belongs to the bacterial ribosomal protein bL21 family.</text>
</comment>
<keyword evidence="5 6" id="KW-0687">Ribonucleoprotein</keyword>
<evidence type="ECO:0000256" key="6">
    <source>
        <dbReference type="HAMAP-Rule" id="MF_01363"/>
    </source>
</evidence>
<dbReference type="GO" id="GO:1990904">
    <property type="term" value="C:ribonucleoprotein complex"/>
    <property type="evidence" value="ECO:0007669"/>
    <property type="project" value="UniProtKB-KW"/>
</dbReference>
<evidence type="ECO:0000256" key="4">
    <source>
        <dbReference type="ARBA" id="ARBA00022980"/>
    </source>
</evidence>
<dbReference type="AlphaFoldDB" id="A0A1H1YE49"/>
<dbReference type="SUPFAM" id="SSF141091">
    <property type="entry name" value="L21p-like"/>
    <property type="match status" value="1"/>
</dbReference>
<dbReference type="InterPro" id="IPR036164">
    <property type="entry name" value="bL21-like_sf"/>
</dbReference>
<dbReference type="Proteomes" id="UP000198983">
    <property type="component" value="Chromosome I"/>
</dbReference>
<dbReference type="PANTHER" id="PTHR21349">
    <property type="entry name" value="50S RIBOSOMAL PROTEIN L21"/>
    <property type="match status" value="1"/>
</dbReference>
<evidence type="ECO:0000313" key="8">
    <source>
        <dbReference type="EMBL" id="SDT19661.1"/>
    </source>
</evidence>
<dbReference type="NCBIfam" id="TIGR00061">
    <property type="entry name" value="L21"/>
    <property type="match status" value="1"/>
</dbReference>
<dbReference type="GO" id="GO:0019843">
    <property type="term" value="F:rRNA binding"/>
    <property type="evidence" value="ECO:0007669"/>
    <property type="project" value="UniProtKB-UniRule"/>
</dbReference>
<keyword evidence="9" id="KW-1185">Reference proteome</keyword>
<keyword evidence="4 6" id="KW-0689">Ribosomal protein</keyword>
<reference evidence="8 9" key="1">
    <citation type="submission" date="2016-10" db="EMBL/GenBank/DDBJ databases">
        <authorList>
            <person name="de Groot N.N."/>
        </authorList>
    </citation>
    <scope>NUCLEOTIDE SEQUENCE [LARGE SCALE GENOMIC DNA]</scope>
    <source>
        <strain evidence="8 9">DSM 22024</strain>
    </source>
</reference>
<evidence type="ECO:0000256" key="1">
    <source>
        <dbReference type="ARBA" id="ARBA00008563"/>
    </source>
</evidence>
<dbReference type="InterPro" id="IPR028909">
    <property type="entry name" value="bL21-like"/>
</dbReference>
<accession>A0A1H1YE49</accession>
<evidence type="ECO:0000256" key="7">
    <source>
        <dbReference type="RuleBase" id="RU000562"/>
    </source>
</evidence>
<keyword evidence="3 6" id="KW-0694">RNA-binding</keyword>
<protein>
    <recommendedName>
        <fullName evidence="6">Large ribosomal subunit protein bL21</fullName>
    </recommendedName>
</protein>
<keyword evidence="2 6" id="KW-0699">rRNA-binding</keyword>
<dbReference type="GO" id="GO:0003735">
    <property type="term" value="F:structural constituent of ribosome"/>
    <property type="evidence" value="ECO:0007669"/>
    <property type="project" value="InterPro"/>
</dbReference>
<sequence length="103" mass="10977">MYAIVRSGGRQHKVAVGDVLEVNRLAEQTGSTVQLPAVLVVDGESVTSDAAALGKVSVTAEVLGAAKGPKIHILKYKNKTGYRRRQGHRQALTKVKVTDINKG</sequence>
<comment type="function">
    <text evidence="6 7">This protein binds to 23S rRNA in the presence of protein L20.</text>
</comment>
<dbReference type="GO" id="GO:0005840">
    <property type="term" value="C:ribosome"/>
    <property type="evidence" value="ECO:0007669"/>
    <property type="project" value="UniProtKB-KW"/>
</dbReference>
<dbReference type="PANTHER" id="PTHR21349:SF0">
    <property type="entry name" value="LARGE RIBOSOMAL SUBUNIT PROTEIN BL21M"/>
    <property type="match status" value="1"/>
</dbReference>
<organism evidence="8 9">
    <name type="scientific">Actinopolymorpha singaporensis</name>
    <dbReference type="NCBI Taxonomy" id="117157"/>
    <lineage>
        <taxon>Bacteria</taxon>
        <taxon>Bacillati</taxon>
        <taxon>Actinomycetota</taxon>
        <taxon>Actinomycetes</taxon>
        <taxon>Propionibacteriales</taxon>
        <taxon>Actinopolymorphaceae</taxon>
        <taxon>Actinopolymorpha</taxon>
    </lineage>
</organism>
<proteinExistence type="inferred from homology"/>
<comment type="subunit">
    <text evidence="6">Part of the 50S ribosomal subunit. Contacts protein L20.</text>
</comment>
<dbReference type="STRING" id="117157.SAMN04489717_5439"/>
<dbReference type="HAMAP" id="MF_01363">
    <property type="entry name" value="Ribosomal_bL21"/>
    <property type="match status" value="1"/>
</dbReference>
<evidence type="ECO:0000256" key="3">
    <source>
        <dbReference type="ARBA" id="ARBA00022884"/>
    </source>
</evidence>
<evidence type="ECO:0000256" key="5">
    <source>
        <dbReference type="ARBA" id="ARBA00023274"/>
    </source>
</evidence>
<name>A0A1H1YE49_9ACTN</name>
<evidence type="ECO:0000256" key="2">
    <source>
        <dbReference type="ARBA" id="ARBA00022730"/>
    </source>
</evidence>
<dbReference type="RefSeq" id="WP_092656332.1">
    <property type="nucleotide sequence ID" value="NZ_LT629732.1"/>
</dbReference>
<dbReference type="PROSITE" id="PS01169">
    <property type="entry name" value="RIBOSOMAL_L21"/>
    <property type="match status" value="1"/>
</dbReference>
<dbReference type="InterPro" id="IPR001787">
    <property type="entry name" value="Ribosomal_bL21"/>
</dbReference>
<dbReference type="OrthoDB" id="9813334at2"/>
<dbReference type="EMBL" id="LT629732">
    <property type="protein sequence ID" value="SDT19661.1"/>
    <property type="molecule type" value="Genomic_DNA"/>
</dbReference>